<protein>
    <submittedName>
        <fullName evidence="1">TMhelix containing protein</fullName>
    </submittedName>
</protein>
<organism evidence="1 2">
    <name type="scientific">Vibrio phage 1.204.O._10N.222.46.F12</name>
    <dbReference type="NCBI Taxonomy" id="1881263"/>
    <lineage>
        <taxon>Viruses</taxon>
        <taxon>Duplodnaviria</taxon>
        <taxon>Heunggongvirae</taxon>
        <taxon>Uroviricota</taxon>
        <taxon>Caudoviricetes</taxon>
        <taxon>Autographivirales</taxon>
        <taxon>Cyclitvirus</taxon>
        <taxon>Cyclitvirus cyclit</taxon>
    </lineage>
</organism>
<sequence>MKVREVVTVVLVVGLALQFVTTWLMSDDAEKCTIETKVSDTKSTYEYPNIEECKALQLKHKA</sequence>
<dbReference type="EMBL" id="MG592574">
    <property type="protein sequence ID" value="AUR95255.1"/>
    <property type="molecule type" value="Genomic_DNA"/>
</dbReference>
<proteinExistence type="predicted"/>
<gene>
    <name evidence="1" type="ORF">NVP1204O_35</name>
</gene>
<evidence type="ECO:0000313" key="2">
    <source>
        <dbReference type="Proteomes" id="UP000269294"/>
    </source>
</evidence>
<name>A0A2I7RNN3_9CAUD</name>
<accession>A0A2I7RNN3</accession>
<reference evidence="1 2" key="1">
    <citation type="submission" date="2017-11" db="EMBL/GenBank/DDBJ databases">
        <title>A major lineage of nontailed dsDNA viruses as unrecognized killers of marine bacteria.</title>
        <authorList>
            <person name="Kauffman K.M."/>
            <person name="Hussain F.A."/>
            <person name="Yang J."/>
            <person name="Arevalo P."/>
            <person name="Brown J.M."/>
            <person name="Chang W.K."/>
            <person name="VanInsberghe D."/>
            <person name="Elsherbini J."/>
            <person name="Cutler M.B."/>
            <person name="Kelly L."/>
            <person name="Polz M.F."/>
        </authorList>
    </citation>
    <scope>NUCLEOTIDE SEQUENCE [LARGE SCALE GENOMIC DNA]</scope>
</reference>
<evidence type="ECO:0000313" key="1">
    <source>
        <dbReference type="EMBL" id="AUR95255.1"/>
    </source>
</evidence>
<dbReference type="Proteomes" id="UP000269294">
    <property type="component" value="Segment"/>
</dbReference>
<keyword evidence="2" id="KW-1185">Reference proteome</keyword>